<dbReference type="SUPFAM" id="SSF46689">
    <property type="entry name" value="Homeodomain-like"/>
    <property type="match status" value="1"/>
</dbReference>
<dbReference type="PROSITE" id="PS50977">
    <property type="entry name" value="HTH_TETR_2"/>
    <property type="match status" value="1"/>
</dbReference>
<keyword evidence="1" id="KW-0805">Transcription regulation</keyword>
<evidence type="ECO:0000256" key="3">
    <source>
        <dbReference type="ARBA" id="ARBA00023163"/>
    </source>
</evidence>
<dbReference type="InterPro" id="IPR025996">
    <property type="entry name" value="MT1864/Rv1816-like_C"/>
</dbReference>
<comment type="caution">
    <text evidence="6">The sequence shown here is derived from an EMBL/GenBank/DDBJ whole genome shotgun (WGS) entry which is preliminary data.</text>
</comment>
<dbReference type="AlphaFoldDB" id="A0A2N7TW39"/>
<dbReference type="GO" id="GO:0003700">
    <property type="term" value="F:DNA-binding transcription factor activity"/>
    <property type="evidence" value="ECO:0007669"/>
    <property type="project" value="TreeGrafter"/>
</dbReference>
<reference evidence="6 7" key="1">
    <citation type="submission" date="2018-01" db="EMBL/GenBank/DDBJ databases">
        <title>Halomonas endophytica sp. nov., isolated from storage liquid in the stems of Populus euphratica.</title>
        <authorList>
            <person name="Chen C."/>
        </authorList>
    </citation>
    <scope>NUCLEOTIDE SEQUENCE [LARGE SCALE GENOMIC DNA]</scope>
    <source>
        <strain evidence="6 7">MC28</strain>
    </source>
</reference>
<feature type="DNA-binding region" description="H-T-H motif" evidence="4">
    <location>
        <begin position="24"/>
        <end position="43"/>
    </location>
</feature>
<dbReference type="Pfam" id="PF13305">
    <property type="entry name" value="TetR_C_33"/>
    <property type="match status" value="1"/>
</dbReference>
<dbReference type="RefSeq" id="WP_102655420.1">
    <property type="nucleotide sequence ID" value="NZ_PNRF01000045.1"/>
</dbReference>
<dbReference type="PANTHER" id="PTHR30055">
    <property type="entry name" value="HTH-TYPE TRANSCRIPTIONAL REGULATOR RUTR"/>
    <property type="match status" value="1"/>
</dbReference>
<keyword evidence="2 4" id="KW-0238">DNA-binding</keyword>
<keyword evidence="7" id="KW-1185">Reference proteome</keyword>
<dbReference type="GO" id="GO:0000976">
    <property type="term" value="F:transcription cis-regulatory region binding"/>
    <property type="evidence" value="ECO:0007669"/>
    <property type="project" value="TreeGrafter"/>
</dbReference>
<dbReference type="InterPro" id="IPR001647">
    <property type="entry name" value="HTH_TetR"/>
</dbReference>
<evidence type="ECO:0000256" key="2">
    <source>
        <dbReference type="ARBA" id="ARBA00023125"/>
    </source>
</evidence>
<keyword evidence="3" id="KW-0804">Transcription</keyword>
<evidence type="ECO:0000256" key="4">
    <source>
        <dbReference type="PROSITE-ProRule" id="PRU00335"/>
    </source>
</evidence>
<protein>
    <submittedName>
        <fullName evidence="6">TetR/AcrR family transcriptional regulator</fullName>
    </submittedName>
</protein>
<gene>
    <name evidence="6" type="ORF">C1H69_21410</name>
</gene>
<dbReference type="SUPFAM" id="SSF48498">
    <property type="entry name" value="Tetracyclin repressor-like, C-terminal domain"/>
    <property type="match status" value="1"/>
</dbReference>
<dbReference type="InterPro" id="IPR050109">
    <property type="entry name" value="HTH-type_TetR-like_transc_reg"/>
</dbReference>
<dbReference type="PANTHER" id="PTHR30055:SF234">
    <property type="entry name" value="HTH-TYPE TRANSCRIPTIONAL REGULATOR BETI"/>
    <property type="match status" value="1"/>
</dbReference>
<dbReference type="Gene3D" id="1.10.357.10">
    <property type="entry name" value="Tetracycline Repressor, domain 2"/>
    <property type="match status" value="1"/>
</dbReference>
<dbReference type="Pfam" id="PF00440">
    <property type="entry name" value="TetR_N"/>
    <property type="match status" value="1"/>
</dbReference>
<dbReference type="Proteomes" id="UP000235803">
    <property type="component" value="Unassembled WGS sequence"/>
</dbReference>
<organism evidence="6 7">
    <name type="scientific">Billgrantia endophytica</name>
    <dbReference type="NCBI Taxonomy" id="2033802"/>
    <lineage>
        <taxon>Bacteria</taxon>
        <taxon>Pseudomonadati</taxon>
        <taxon>Pseudomonadota</taxon>
        <taxon>Gammaproteobacteria</taxon>
        <taxon>Oceanospirillales</taxon>
        <taxon>Halomonadaceae</taxon>
        <taxon>Billgrantia</taxon>
    </lineage>
</organism>
<dbReference type="EMBL" id="PNRF01000045">
    <property type="protein sequence ID" value="PMR72400.1"/>
    <property type="molecule type" value="Genomic_DNA"/>
</dbReference>
<dbReference type="InterPro" id="IPR009057">
    <property type="entry name" value="Homeodomain-like_sf"/>
</dbReference>
<name>A0A2N7TW39_9GAMM</name>
<evidence type="ECO:0000259" key="5">
    <source>
        <dbReference type="PROSITE" id="PS50977"/>
    </source>
</evidence>
<proteinExistence type="predicted"/>
<dbReference type="OrthoDB" id="5293556at2"/>
<accession>A0A2N7TW39</accession>
<evidence type="ECO:0000313" key="7">
    <source>
        <dbReference type="Proteomes" id="UP000235803"/>
    </source>
</evidence>
<evidence type="ECO:0000313" key="6">
    <source>
        <dbReference type="EMBL" id="PMR72400.1"/>
    </source>
</evidence>
<sequence>MSTREKLITEAAHLLDANGEPAVTLRAVAQAVGVSHNAPYRHFIDRNDLLAGIAERDLRMLAAGIEAARAGDAPAIERLRSGLDCFVEYGRHYPARYRLMFSDPDIVSAGSALEAAGIAAFAAITGLVEDGQKAGVLPATPILALTNLIYATTHGLIDLEIAGCVGEQEALPVAEQGISLFLTLLQQSVEAGRGQ</sequence>
<feature type="domain" description="HTH tetR-type" evidence="5">
    <location>
        <begin position="1"/>
        <end position="61"/>
    </location>
</feature>
<evidence type="ECO:0000256" key="1">
    <source>
        <dbReference type="ARBA" id="ARBA00023015"/>
    </source>
</evidence>
<dbReference type="InterPro" id="IPR036271">
    <property type="entry name" value="Tet_transcr_reg_TetR-rel_C_sf"/>
</dbReference>